<keyword evidence="1" id="KW-0812">Transmembrane</keyword>
<name>A0ABM0GRL1_SACKO</name>
<dbReference type="PANTHER" id="PTHR14237:SF19">
    <property type="entry name" value="MITOCHONDRIAL AMIDOXIME REDUCING COMPONENT 1"/>
    <property type="match status" value="1"/>
</dbReference>
<proteinExistence type="predicted"/>
<dbReference type="GeneID" id="100375677"/>
<dbReference type="InterPro" id="IPR005302">
    <property type="entry name" value="MoCF_Sase_C"/>
</dbReference>
<gene>
    <name evidence="4" type="primary">LOC100375677</name>
</gene>
<protein>
    <submittedName>
        <fullName evidence="4">MOSC domain-containing protein 1, mitochondrial-like</fullName>
    </submittedName>
</protein>
<evidence type="ECO:0000256" key="1">
    <source>
        <dbReference type="SAM" id="Phobius"/>
    </source>
</evidence>
<keyword evidence="3" id="KW-1185">Reference proteome</keyword>
<evidence type="ECO:0000313" key="3">
    <source>
        <dbReference type="Proteomes" id="UP000694865"/>
    </source>
</evidence>
<dbReference type="InterPro" id="IPR011037">
    <property type="entry name" value="Pyrv_Knase-like_insert_dom_sf"/>
</dbReference>
<dbReference type="Pfam" id="PF03476">
    <property type="entry name" value="MOSC_N"/>
    <property type="match status" value="1"/>
</dbReference>
<dbReference type="Pfam" id="PF03473">
    <property type="entry name" value="MOSC"/>
    <property type="match status" value="1"/>
</dbReference>
<feature type="transmembrane region" description="Helical" evidence="1">
    <location>
        <begin position="12"/>
        <end position="30"/>
    </location>
</feature>
<feature type="domain" description="MOSC" evidence="2">
    <location>
        <begin position="178"/>
        <end position="334"/>
    </location>
</feature>
<dbReference type="InterPro" id="IPR005303">
    <property type="entry name" value="MOCOS_middle"/>
</dbReference>
<dbReference type="SUPFAM" id="SSF50800">
    <property type="entry name" value="PK beta-barrel domain-like"/>
    <property type="match status" value="1"/>
</dbReference>
<keyword evidence="1" id="KW-0472">Membrane</keyword>
<dbReference type="PROSITE" id="PS51340">
    <property type="entry name" value="MOSC"/>
    <property type="match status" value="1"/>
</dbReference>
<sequence length="336" mass="37867">MLLEMSSLSSKQLIVGGLAVAAVGGSILWYRSRRKARHGEMVAVGKVSAMFLHPVKSCRGIELSSGRCTKMGLRSGPLKDRHWMVVNADNVFITARQEPRMVLIKTALSDDEKYLQLDAPGMPTLKIPINMNEIPKNEQEVITTRVHRTECKGRYCGEVAEVWLSSFLDKPNFKLIYLENLSPRLFAEDPLLGTLGEEGDIIPYMDSTPYMVISQSSLDDLNGKLETSVTAKHFRPNFVLSGMEPFEEDKFKYLKLGNATLRFVKFCQRCKITKVDPETGIMHNSEPLETLQSYRKCDEDCPEKYVYKEQPLFGINMAIDVQGTVCVGDTVYASYK</sequence>
<organism evidence="3 4">
    <name type="scientific">Saccoglossus kowalevskii</name>
    <name type="common">Acorn worm</name>
    <dbReference type="NCBI Taxonomy" id="10224"/>
    <lineage>
        <taxon>Eukaryota</taxon>
        <taxon>Metazoa</taxon>
        <taxon>Hemichordata</taxon>
        <taxon>Enteropneusta</taxon>
        <taxon>Harrimaniidae</taxon>
        <taxon>Saccoglossus</taxon>
    </lineage>
</organism>
<dbReference type="SUPFAM" id="SSF141673">
    <property type="entry name" value="MOSC N-terminal domain-like"/>
    <property type="match status" value="1"/>
</dbReference>
<keyword evidence="1" id="KW-1133">Transmembrane helix</keyword>
<dbReference type="RefSeq" id="XP_002735772.1">
    <property type="nucleotide sequence ID" value="XM_002735726.2"/>
</dbReference>
<dbReference type="PANTHER" id="PTHR14237">
    <property type="entry name" value="MOLYBDOPTERIN COFACTOR SULFURASE MOSC"/>
    <property type="match status" value="1"/>
</dbReference>
<reference evidence="4" key="1">
    <citation type="submission" date="2025-08" db="UniProtKB">
        <authorList>
            <consortium name="RefSeq"/>
        </authorList>
    </citation>
    <scope>IDENTIFICATION</scope>
    <source>
        <tissue evidence="4">Testes</tissue>
    </source>
</reference>
<dbReference type="Proteomes" id="UP000694865">
    <property type="component" value="Unplaced"/>
</dbReference>
<accession>A0ABM0GRL1</accession>
<evidence type="ECO:0000259" key="2">
    <source>
        <dbReference type="PROSITE" id="PS51340"/>
    </source>
</evidence>
<evidence type="ECO:0000313" key="4">
    <source>
        <dbReference type="RefSeq" id="XP_002735772.1"/>
    </source>
</evidence>